<organism evidence="2 3">
    <name type="scientific">Pedobacter duraquae</name>
    <dbReference type="NCBI Taxonomy" id="425511"/>
    <lineage>
        <taxon>Bacteria</taxon>
        <taxon>Pseudomonadati</taxon>
        <taxon>Bacteroidota</taxon>
        <taxon>Sphingobacteriia</taxon>
        <taxon>Sphingobacteriales</taxon>
        <taxon>Sphingobacteriaceae</taxon>
        <taxon>Pedobacter</taxon>
    </lineage>
</organism>
<sequence>MKQLYLALFLMTTVCFSLSAQQAKLSGTVKDTSGEPVSFATIYIKGTSTGTSANIDGVFTLKVDPGTVTLTFRAIGYKPTEKTVNVGGNEALNVVMTPESYTLTGVTIRPNAEDPAFEIIRNAIKNRKKHLTEVREFGADVYIKGVQKLVGAPKKFFGRDIQKTLDLDTNRKGILYLSESQSRYSYQRPNKIHEEMISSKVAGRNNAFSFNKASDLNVNFYNNLMLENVLSSRGFVSPIADNALFYYKYKLLGVSAYNGESINKIEVIPRREHDPVFRGIIYITDDSWRILGTDLYLTKSTGINLIDTLNIAQQFMRVDKTYMPSNINFKFNGNVFGFKFEGYYLGVYNNYDLNPNFPKGFFTGEILKVAKAVNKKDSAYWVNNRPIPLTQEERFDYVRKDSIAKRKESRKYLDSLEKVNNNFTVSKLLLSGYSINDRYDKKYLRLDPVLRSLFYNTVEGFGIKYGVTYTKELEDSKRYSIRPEVRYGFSNQTFTANLSSSYYYDPIKKASVNFSFGSGIYDLNRYGTMSLFSNSLNSLLFERNFSKFYKKNFVNISSGRELATGLQASAAIDYAKNFDLANTTDYKFVDRKDREFTSNNPFTPTADTRLFPDYKALTLSAVLTYSIAQKYITRPDGKFYQESRYPKLQLSYRKGIKGALNSDADYDLVNLEISQERISLGLWGYTSFMVSAGKFLNNAVVYYPDSKHFRGNNSLTSLPDLRKFQFLDFYQYSTDHQYFEAHIEHNFAGLITNKIPLIRKLKLEEVAGFNYLTQPDKRNYKEFYFGLQRLIFRATYGFAYDGNKKVQQGFRISYGF</sequence>
<dbReference type="Pfam" id="PF18939">
    <property type="entry name" value="DUF5686"/>
    <property type="match status" value="1"/>
</dbReference>
<feature type="signal peptide" evidence="1">
    <location>
        <begin position="1"/>
        <end position="19"/>
    </location>
</feature>
<keyword evidence="2" id="KW-0121">Carboxypeptidase</keyword>
<dbReference type="SUPFAM" id="SSF49464">
    <property type="entry name" value="Carboxypeptidase regulatory domain-like"/>
    <property type="match status" value="1"/>
</dbReference>
<comment type="caution">
    <text evidence="2">The sequence shown here is derived from an EMBL/GenBank/DDBJ whole genome shotgun (WGS) entry which is preliminary data.</text>
</comment>
<reference evidence="2 3" key="1">
    <citation type="submission" date="2019-03" db="EMBL/GenBank/DDBJ databases">
        <title>Genomic Encyclopedia of Archaeal and Bacterial Type Strains, Phase II (KMG-II): from individual species to whole genera.</title>
        <authorList>
            <person name="Goeker M."/>
        </authorList>
    </citation>
    <scope>NUCLEOTIDE SEQUENCE [LARGE SCALE GENOMIC DNA]</scope>
    <source>
        <strain evidence="2 3">DSM 19034</strain>
    </source>
</reference>
<keyword evidence="2" id="KW-0645">Protease</keyword>
<dbReference type="Pfam" id="PF13715">
    <property type="entry name" value="CarbopepD_reg_2"/>
    <property type="match status" value="1"/>
</dbReference>
<dbReference type="EMBL" id="SNWM01000006">
    <property type="protein sequence ID" value="TDO19726.1"/>
    <property type="molecule type" value="Genomic_DNA"/>
</dbReference>
<accession>A0A4R6IDG0</accession>
<dbReference type="RefSeq" id="WP_133558940.1">
    <property type="nucleotide sequence ID" value="NZ_SNWM01000006.1"/>
</dbReference>
<dbReference type="AlphaFoldDB" id="A0A4R6IDG0"/>
<dbReference type="OrthoDB" id="983143at2"/>
<evidence type="ECO:0000313" key="2">
    <source>
        <dbReference type="EMBL" id="TDO19726.1"/>
    </source>
</evidence>
<protein>
    <submittedName>
        <fullName evidence="2">Carboxypeptidase-like protein</fullName>
    </submittedName>
</protein>
<dbReference type="Gene3D" id="2.60.40.1120">
    <property type="entry name" value="Carboxypeptidase-like, regulatory domain"/>
    <property type="match status" value="1"/>
</dbReference>
<name>A0A4R6IDG0_9SPHI</name>
<feature type="chain" id="PRO_5020599420" evidence="1">
    <location>
        <begin position="20"/>
        <end position="816"/>
    </location>
</feature>
<dbReference type="GO" id="GO:0004180">
    <property type="term" value="F:carboxypeptidase activity"/>
    <property type="evidence" value="ECO:0007669"/>
    <property type="project" value="UniProtKB-KW"/>
</dbReference>
<keyword evidence="3" id="KW-1185">Reference proteome</keyword>
<keyword evidence="1" id="KW-0732">Signal</keyword>
<dbReference type="Proteomes" id="UP000295499">
    <property type="component" value="Unassembled WGS sequence"/>
</dbReference>
<dbReference type="Gene3D" id="2.50.20.10">
    <property type="entry name" value="Lipoprotein localisation LolA/LolB/LppX"/>
    <property type="match status" value="1"/>
</dbReference>
<evidence type="ECO:0000313" key="3">
    <source>
        <dbReference type="Proteomes" id="UP000295499"/>
    </source>
</evidence>
<dbReference type="InterPro" id="IPR043741">
    <property type="entry name" value="DUF5686"/>
</dbReference>
<proteinExistence type="predicted"/>
<dbReference type="InterPro" id="IPR008969">
    <property type="entry name" value="CarboxyPept-like_regulatory"/>
</dbReference>
<gene>
    <name evidence="2" type="ORF">CLV32_4350</name>
</gene>
<keyword evidence="2" id="KW-0378">Hydrolase</keyword>
<evidence type="ECO:0000256" key="1">
    <source>
        <dbReference type="SAM" id="SignalP"/>
    </source>
</evidence>